<gene>
    <name evidence="2" type="ORF">GCM10022204_32620</name>
</gene>
<dbReference type="Proteomes" id="UP001500051">
    <property type="component" value="Unassembled WGS sequence"/>
</dbReference>
<accession>A0ABP7DWT4</accession>
<evidence type="ECO:0000256" key="1">
    <source>
        <dbReference type="SAM" id="MobiDB-lite"/>
    </source>
</evidence>
<organism evidence="2 3">
    <name type="scientific">Microlunatus aurantiacus</name>
    <dbReference type="NCBI Taxonomy" id="446786"/>
    <lineage>
        <taxon>Bacteria</taxon>
        <taxon>Bacillati</taxon>
        <taxon>Actinomycetota</taxon>
        <taxon>Actinomycetes</taxon>
        <taxon>Propionibacteriales</taxon>
        <taxon>Propionibacteriaceae</taxon>
        <taxon>Microlunatus</taxon>
    </lineage>
</organism>
<proteinExistence type="predicted"/>
<feature type="region of interest" description="Disordered" evidence="1">
    <location>
        <begin position="182"/>
        <end position="202"/>
    </location>
</feature>
<evidence type="ECO:0000313" key="3">
    <source>
        <dbReference type="Proteomes" id="UP001500051"/>
    </source>
</evidence>
<reference evidence="3" key="1">
    <citation type="journal article" date="2019" name="Int. J. Syst. Evol. Microbiol.">
        <title>The Global Catalogue of Microorganisms (GCM) 10K type strain sequencing project: providing services to taxonomists for standard genome sequencing and annotation.</title>
        <authorList>
            <consortium name="The Broad Institute Genomics Platform"/>
            <consortium name="The Broad Institute Genome Sequencing Center for Infectious Disease"/>
            <person name="Wu L."/>
            <person name="Ma J."/>
        </authorList>
    </citation>
    <scope>NUCLEOTIDE SEQUENCE [LARGE SCALE GENOMIC DNA]</scope>
    <source>
        <strain evidence="3">JCM 16548</strain>
    </source>
</reference>
<dbReference type="EMBL" id="BAAAYX010000013">
    <property type="protein sequence ID" value="GAA3711321.1"/>
    <property type="molecule type" value="Genomic_DNA"/>
</dbReference>
<comment type="caution">
    <text evidence="2">The sequence shown here is derived from an EMBL/GenBank/DDBJ whole genome shotgun (WGS) entry which is preliminary data.</text>
</comment>
<sequence length="202" mass="22178">MIDIRMAQHRCGSDSVETTDRLVFVDDPGVLSTLAAEGRARWVLPVTSPGFVRFGRVRLRSVRAWLEGARVPSGGAVSVRLATRGDYLERLGGSFHRFVSAPLVRDFRYRVVLDTADSPDWLFPDGTSAQIELDGVVDESDGLRHFQPTPMAEWHLTATGDGLDLTDVTRVVMEFTGAVNPRTEPVQRAPAARGSEGLDWSA</sequence>
<evidence type="ECO:0000313" key="2">
    <source>
        <dbReference type="EMBL" id="GAA3711321.1"/>
    </source>
</evidence>
<name>A0ABP7DWT4_9ACTN</name>
<keyword evidence="3" id="KW-1185">Reference proteome</keyword>
<protein>
    <submittedName>
        <fullName evidence="2">Uncharacterized protein</fullName>
    </submittedName>
</protein>